<evidence type="ECO:0000313" key="9">
    <source>
        <dbReference type="EMBL" id="THG21816.1"/>
    </source>
</evidence>
<accession>A0A4S4EZ98</accession>
<dbReference type="InterPro" id="IPR045075">
    <property type="entry name" value="Syf1-like"/>
</dbReference>
<evidence type="ECO:0000256" key="6">
    <source>
        <dbReference type="ARBA" id="ARBA00023187"/>
    </source>
</evidence>
<dbReference type="Proteomes" id="UP000306102">
    <property type="component" value="Unassembled WGS sequence"/>
</dbReference>
<dbReference type="SUPFAM" id="SSF48452">
    <property type="entry name" value="TPR-like"/>
    <property type="match status" value="2"/>
</dbReference>
<keyword evidence="10" id="KW-1185">Reference proteome</keyword>
<comment type="similarity">
    <text evidence="2">Belongs to the crooked-neck family.</text>
</comment>
<evidence type="ECO:0000256" key="5">
    <source>
        <dbReference type="ARBA" id="ARBA00022737"/>
    </source>
</evidence>
<dbReference type="InterPro" id="IPR011990">
    <property type="entry name" value="TPR-like_helical_dom_sf"/>
</dbReference>
<dbReference type="Gene3D" id="1.25.40.10">
    <property type="entry name" value="Tetratricopeptide repeat domain"/>
    <property type="match status" value="2"/>
</dbReference>
<dbReference type="GO" id="GO:0000974">
    <property type="term" value="C:Prp19 complex"/>
    <property type="evidence" value="ECO:0007669"/>
    <property type="project" value="TreeGrafter"/>
</dbReference>
<organism evidence="9 10">
    <name type="scientific">Camellia sinensis var. sinensis</name>
    <name type="common">China tea</name>
    <dbReference type="NCBI Taxonomy" id="542762"/>
    <lineage>
        <taxon>Eukaryota</taxon>
        <taxon>Viridiplantae</taxon>
        <taxon>Streptophyta</taxon>
        <taxon>Embryophyta</taxon>
        <taxon>Tracheophyta</taxon>
        <taxon>Spermatophyta</taxon>
        <taxon>Magnoliopsida</taxon>
        <taxon>eudicotyledons</taxon>
        <taxon>Gunneridae</taxon>
        <taxon>Pentapetalae</taxon>
        <taxon>asterids</taxon>
        <taxon>Ericales</taxon>
        <taxon>Theaceae</taxon>
        <taxon>Camellia</taxon>
    </lineage>
</organism>
<dbReference type="InterPro" id="IPR055433">
    <property type="entry name" value="HAT_Syf1-like_N"/>
</dbReference>
<reference evidence="9 10" key="1">
    <citation type="journal article" date="2018" name="Proc. Natl. Acad. Sci. U.S.A.">
        <title>Draft genome sequence of Camellia sinensis var. sinensis provides insights into the evolution of the tea genome and tea quality.</title>
        <authorList>
            <person name="Wei C."/>
            <person name="Yang H."/>
            <person name="Wang S."/>
            <person name="Zhao J."/>
            <person name="Liu C."/>
            <person name="Gao L."/>
            <person name="Xia E."/>
            <person name="Lu Y."/>
            <person name="Tai Y."/>
            <person name="She G."/>
            <person name="Sun J."/>
            <person name="Cao H."/>
            <person name="Tong W."/>
            <person name="Gao Q."/>
            <person name="Li Y."/>
            <person name="Deng W."/>
            <person name="Jiang X."/>
            <person name="Wang W."/>
            <person name="Chen Q."/>
            <person name="Zhang S."/>
            <person name="Li H."/>
            <person name="Wu J."/>
            <person name="Wang P."/>
            <person name="Li P."/>
            <person name="Shi C."/>
            <person name="Zheng F."/>
            <person name="Jian J."/>
            <person name="Huang B."/>
            <person name="Shan D."/>
            <person name="Shi M."/>
            <person name="Fang C."/>
            <person name="Yue Y."/>
            <person name="Li F."/>
            <person name="Li D."/>
            <person name="Wei S."/>
            <person name="Han B."/>
            <person name="Jiang C."/>
            <person name="Yin Y."/>
            <person name="Xia T."/>
            <person name="Zhang Z."/>
            <person name="Bennetzen J.L."/>
            <person name="Zhao S."/>
            <person name="Wan X."/>
        </authorList>
    </citation>
    <scope>NUCLEOTIDE SEQUENCE [LARGE SCALE GENOMIC DNA]</scope>
    <source>
        <strain evidence="10">cv. Shuchazao</strain>
        <tissue evidence="9">Leaf</tissue>
    </source>
</reference>
<dbReference type="STRING" id="542762.A0A4S4EZ98"/>
<evidence type="ECO:0000259" key="8">
    <source>
        <dbReference type="Pfam" id="PF23233"/>
    </source>
</evidence>
<proteinExistence type="inferred from homology"/>
<comment type="caution">
    <text evidence="9">The sequence shown here is derived from an EMBL/GenBank/DDBJ whole genome shotgun (WGS) entry which is preliminary data.</text>
</comment>
<feature type="domain" description="Pre-mRNA-splicing factor Syf1-like N-terminal HAT-repeats" evidence="8">
    <location>
        <begin position="95"/>
        <end position="230"/>
    </location>
</feature>
<dbReference type="GO" id="GO:0071007">
    <property type="term" value="C:U2-type catalytic step 2 spliceosome"/>
    <property type="evidence" value="ECO:0007669"/>
    <property type="project" value="TreeGrafter"/>
</dbReference>
<evidence type="ECO:0000256" key="4">
    <source>
        <dbReference type="ARBA" id="ARBA00022728"/>
    </source>
</evidence>
<keyword evidence="3" id="KW-0507">mRNA processing</keyword>
<dbReference type="GO" id="GO:0071014">
    <property type="term" value="C:post-mRNA release spliceosomal complex"/>
    <property type="evidence" value="ECO:0007669"/>
    <property type="project" value="TreeGrafter"/>
</dbReference>
<dbReference type="EMBL" id="SDRB02001197">
    <property type="protein sequence ID" value="THG21816.1"/>
    <property type="molecule type" value="Genomic_DNA"/>
</dbReference>
<keyword evidence="7" id="KW-0539">Nucleus</keyword>
<dbReference type="SMART" id="SM00386">
    <property type="entry name" value="HAT"/>
    <property type="match status" value="6"/>
</dbReference>
<dbReference type="Pfam" id="PF23233">
    <property type="entry name" value="HAT_Syf1_CNRKL1_N"/>
    <property type="match status" value="1"/>
</dbReference>
<dbReference type="PANTHER" id="PTHR11246:SF3">
    <property type="entry name" value="CROOKED NECK-LIKE PROTEIN 1"/>
    <property type="match status" value="1"/>
</dbReference>
<comment type="subcellular location">
    <subcellularLocation>
        <location evidence="1">Nucleus</location>
    </subcellularLocation>
</comment>
<evidence type="ECO:0000313" key="10">
    <source>
        <dbReference type="Proteomes" id="UP000306102"/>
    </source>
</evidence>
<keyword evidence="4" id="KW-0747">Spliceosome</keyword>
<name>A0A4S4EZ98_CAMSN</name>
<protein>
    <recommendedName>
        <fullName evidence="8">Pre-mRNA-splicing factor Syf1-like N-terminal HAT-repeats domain-containing protein</fullName>
    </recommendedName>
</protein>
<keyword evidence="5" id="KW-0677">Repeat</keyword>
<dbReference type="InterPro" id="IPR003107">
    <property type="entry name" value="HAT"/>
</dbReference>
<evidence type="ECO:0000256" key="2">
    <source>
        <dbReference type="ARBA" id="ARBA00008644"/>
    </source>
</evidence>
<dbReference type="PANTHER" id="PTHR11246">
    <property type="entry name" value="PRE-MRNA SPLICING FACTOR"/>
    <property type="match status" value="1"/>
</dbReference>
<evidence type="ECO:0000256" key="1">
    <source>
        <dbReference type="ARBA" id="ARBA00004123"/>
    </source>
</evidence>
<dbReference type="AlphaFoldDB" id="A0A4S4EZ98"/>
<evidence type="ECO:0000256" key="7">
    <source>
        <dbReference type="ARBA" id="ARBA00023242"/>
    </source>
</evidence>
<dbReference type="GO" id="GO:0000245">
    <property type="term" value="P:spliceosomal complex assembly"/>
    <property type="evidence" value="ECO:0007669"/>
    <property type="project" value="TreeGrafter"/>
</dbReference>
<evidence type="ECO:0000256" key="3">
    <source>
        <dbReference type="ARBA" id="ARBA00022664"/>
    </source>
</evidence>
<sequence length="292" mass="34690">MVAAAASKGSETLLLGYLPQKDTAFKLPRQTRVKNKTPAPIQITADQILREAREIQQQESSLLRPPKHQIIDSTELVLYRERKRKHFEVLISRRGRNNPSVFVNYALWEESQTQFNHARSVWERALDAHPRDHTLYLKYAEMEMKNKFINRARNVFGRAVTLFPRVDQLWYKYIHMEEMLGNVAGARQIFERWMQWAPDQQGWLSYIRFELRYKEIERARLIFDKFVQCHCKASVWIKYCKFEVKNGETARARTCFERGIKKMIDNGEEAEELLVAFAEFEEQSKAIDRARW</sequence>
<gene>
    <name evidence="9" type="ORF">TEA_027239</name>
</gene>
<dbReference type="GO" id="GO:0071011">
    <property type="term" value="C:precatalytic spliceosome"/>
    <property type="evidence" value="ECO:0007669"/>
    <property type="project" value="TreeGrafter"/>
</dbReference>
<keyword evidence="6" id="KW-0508">mRNA splicing</keyword>